<organism evidence="2 3">
    <name type="scientific">Hymenobacter yonginensis</name>
    <dbReference type="NCBI Taxonomy" id="748197"/>
    <lineage>
        <taxon>Bacteria</taxon>
        <taxon>Pseudomonadati</taxon>
        <taxon>Bacteroidota</taxon>
        <taxon>Cytophagia</taxon>
        <taxon>Cytophagales</taxon>
        <taxon>Hymenobacteraceae</taxon>
        <taxon>Hymenobacter</taxon>
    </lineage>
</organism>
<dbReference type="RefSeq" id="WP_270127615.1">
    <property type="nucleotide sequence ID" value="NZ_CP115396.1"/>
</dbReference>
<evidence type="ECO:0000256" key="1">
    <source>
        <dbReference type="SAM" id="SignalP"/>
    </source>
</evidence>
<accession>A0ABY7PPN6</accession>
<gene>
    <name evidence="2" type="ORF">O9Z63_02080</name>
</gene>
<evidence type="ECO:0000313" key="3">
    <source>
        <dbReference type="Proteomes" id="UP001211872"/>
    </source>
</evidence>
<keyword evidence="3" id="KW-1185">Reference proteome</keyword>
<evidence type="ECO:0000313" key="2">
    <source>
        <dbReference type="EMBL" id="WBO85039.1"/>
    </source>
</evidence>
<feature type="signal peptide" evidence="1">
    <location>
        <begin position="1"/>
        <end position="20"/>
    </location>
</feature>
<dbReference type="EMBL" id="CP115396">
    <property type="protein sequence ID" value="WBO85039.1"/>
    <property type="molecule type" value="Genomic_DNA"/>
</dbReference>
<keyword evidence="1" id="KW-0732">Signal</keyword>
<feature type="chain" id="PRO_5045583684" description="Lipocalin-like domain-containing protein" evidence="1">
    <location>
        <begin position="21"/>
        <end position="137"/>
    </location>
</feature>
<dbReference type="Proteomes" id="UP001211872">
    <property type="component" value="Chromosome"/>
</dbReference>
<sequence>MKALSYASLVLAATLFSACAKQDVAPEQASVVGSWQWQSSFCGWGGASSPATTGTSRQLLIGADGQAKILENGVLRYTTPYVLSRHTSRLKNQEADFITFTAQQREYMVELNLQTRTLSLADDAYDGCSETYASANL</sequence>
<reference evidence="2 3" key="1">
    <citation type="journal article" date="2011" name="Int. J. Syst. Evol. Microbiol.">
        <title>Hymenobacter yonginensis sp. nov., isolated from a mesotrophic artificial lake.</title>
        <authorList>
            <person name="Joung Y."/>
            <person name="Cho S.H."/>
            <person name="Kim H."/>
            <person name="Kim S.B."/>
            <person name="Joh K."/>
        </authorList>
    </citation>
    <scope>NUCLEOTIDE SEQUENCE [LARGE SCALE GENOMIC DNA]</scope>
    <source>
        <strain evidence="2 3">KCTC 22745</strain>
    </source>
</reference>
<protein>
    <recommendedName>
        <fullName evidence="4">Lipocalin-like domain-containing protein</fullName>
    </recommendedName>
</protein>
<proteinExistence type="predicted"/>
<name>A0ABY7PPN6_9BACT</name>
<evidence type="ECO:0008006" key="4">
    <source>
        <dbReference type="Google" id="ProtNLM"/>
    </source>
</evidence>
<dbReference type="PROSITE" id="PS51257">
    <property type="entry name" value="PROKAR_LIPOPROTEIN"/>
    <property type="match status" value="1"/>
</dbReference>